<gene>
    <name evidence="3" type="ORF">GGI52_005245</name>
</gene>
<proteinExistence type="predicted"/>
<dbReference type="Gene3D" id="2.60.120.600">
    <property type="entry name" value="Domain of unknown function DUF1214, C-terminal domain"/>
    <property type="match status" value="1"/>
</dbReference>
<dbReference type="RefSeq" id="WP_257031440.1">
    <property type="nucleotide sequence ID" value="NZ_JACCAT010000001.1"/>
</dbReference>
<feature type="domain" description="DUF1214" evidence="1">
    <location>
        <begin position="381"/>
        <end position="488"/>
    </location>
</feature>
<reference evidence="3 4" key="1">
    <citation type="submission" date="2020-07" db="EMBL/GenBank/DDBJ databases">
        <title>Exploring microbial biodiversity for novel pathways involved in the catabolism of aromatic compounds derived from lignin.</title>
        <authorList>
            <person name="Elkins J."/>
        </authorList>
    </citation>
    <scope>NUCLEOTIDE SEQUENCE [LARGE SCALE GENOMIC DNA]</scope>
    <source>
        <strain evidence="3 4">VanB</strain>
    </source>
</reference>
<dbReference type="InterPro" id="IPR037050">
    <property type="entry name" value="DUF1254_sf"/>
</dbReference>
<evidence type="ECO:0008006" key="5">
    <source>
        <dbReference type="Google" id="ProtNLM"/>
    </source>
</evidence>
<dbReference type="InterPro" id="IPR010621">
    <property type="entry name" value="DUF1214"/>
</dbReference>
<evidence type="ECO:0000313" key="3">
    <source>
        <dbReference type="EMBL" id="NYH12202.1"/>
    </source>
</evidence>
<dbReference type="PANTHER" id="PTHR36509">
    <property type="entry name" value="BLL3101 PROTEIN"/>
    <property type="match status" value="1"/>
</dbReference>
<comment type="caution">
    <text evidence="3">The sequence shown here is derived from an EMBL/GenBank/DDBJ whole genome shotgun (WGS) entry which is preliminary data.</text>
</comment>
<organism evidence="3 4">
    <name type="scientific">Pseudomonas moraviensis</name>
    <dbReference type="NCBI Taxonomy" id="321662"/>
    <lineage>
        <taxon>Bacteria</taxon>
        <taxon>Pseudomonadati</taxon>
        <taxon>Pseudomonadota</taxon>
        <taxon>Gammaproteobacteria</taxon>
        <taxon>Pseudomonadales</taxon>
        <taxon>Pseudomonadaceae</taxon>
        <taxon>Pseudomonas</taxon>
    </lineage>
</organism>
<dbReference type="SUPFAM" id="SSF160935">
    <property type="entry name" value="VPA0735-like"/>
    <property type="match status" value="1"/>
</dbReference>
<dbReference type="Pfam" id="PF06863">
    <property type="entry name" value="DUF1254"/>
    <property type="match status" value="1"/>
</dbReference>
<evidence type="ECO:0000313" key="4">
    <source>
        <dbReference type="Proteomes" id="UP000553035"/>
    </source>
</evidence>
<dbReference type="InterPro" id="IPR010679">
    <property type="entry name" value="DUF1254"/>
</dbReference>
<dbReference type="Proteomes" id="UP000553035">
    <property type="component" value="Unassembled WGS sequence"/>
</dbReference>
<name>A0A7Z0AXF1_9PSED</name>
<dbReference type="InterPro" id="IPR037049">
    <property type="entry name" value="DUF1214_C_sf"/>
</dbReference>
<evidence type="ECO:0000259" key="2">
    <source>
        <dbReference type="Pfam" id="PF06863"/>
    </source>
</evidence>
<feature type="domain" description="DUF1254" evidence="2">
    <location>
        <begin position="105"/>
        <end position="230"/>
    </location>
</feature>
<protein>
    <recommendedName>
        <fullName evidence="5">DUF1254 domain-containing protein</fullName>
    </recommendedName>
</protein>
<dbReference type="Pfam" id="PF06742">
    <property type="entry name" value="DUF1214"/>
    <property type="match status" value="1"/>
</dbReference>
<dbReference type="PANTHER" id="PTHR36509:SF3">
    <property type="entry name" value="SIGNAL PEPTIDE PROTEIN"/>
    <property type="match status" value="1"/>
</dbReference>
<dbReference type="Gene3D" id="1.10.3360.10">
    <property type="entry name" value="VPA0735-like domain"/>
    <property type="match status" value="1"/>
</dbReference>
<evidence type="ECO:0000259" key="1">
    <source>
        <dbReference type="Pfam" id="PF06742"/>
    </source>
</evidence>
<dbReference type="EMBL" id="JACCAT010000001">
    <property type="protein sequence ID" value="NYH12202.1"/>
    <property type="molecule type" value="Genomic_DNA"/>
</dbReference>
<accession>A0A7Z0AXF1</accession>
<sequence length="505" mass="56278">MSVVKGLMTCVAPPLARTNVANTLLPGLLTVLLTVGGTASVLAATDPLGGQPPPGSSPSVKDFDYQIKYQRAFEAVLWNMPAISIYAFRRAAISDLGYKDNDIIAYSATATPQLEALTANSSTPYIAAYTDLRNGPVVLEIPAAGADGSLYGQVVDAWQFTIADVGPAGLDKGKGGKYLFTAPDYKGAIPKGYFHVSSPNYRIAFAFRSVPAAGKTAADAYAYAKRLRMYALSEAKNPPQQKFIDPSHQRYPTLPFYDERHFQDMYDIMSVEPVREHDKVMMGMLKSLGIEKGKPFTPDETAKRAMHQAAIDAWFFLQEWFDKEMVKRVYWPDRHYVSLLQSDANRQFKFTYDDKIDLIERAAEYFWCTYMPKVLSDSPATAYMVALADKDGHLLEAGKTYKVDVPAQMPVKQFWALTVYDRATFSFIYSDSNRTTLSSFDLDKLKKNADGSVTLYVGPNAPQGQESNWIPTSGKRPMPTMRFYGPTQAFNDKTFKMPDFEQVNP</sequence>
<dbReference type="Gene3D" id="2.60.40.1610">
    <property type="entry name" value="Domain of unknown function DUF1254"/>
    <property type="match status" value="1"/>
</dbReference>
<dbReference type="AlphaFoldDB" id="A0A7Z0AXF1"/>